<dbReference type="InterPro" id="IPR036249">
    <property type="entry name" value="Thioredoxin-like_sf"/>
</dbReference>
<reference evidence="3" key="1">
    <citation type="submission" date="2023-10" db="EMBL/GenBank/DDBJ databases">
        <title>Genome assembly of Pristionchus species.</title>
        <authorList>
            <person name="Yoshida K."/>
            <person name="Sommer R.J."/>
        </authorList>
    </citation>
    <scope>NUCLEOTIDE SEQUENCE</scope>
    <source>
        <strain evidence="3">RS0144</strain>
    </source>
</reference>
<dbReference type="InterPro" id="IPR050213">
    <property type="entry name" value="GST_superfamily"/>
</dbReference>
<dbReference type="GO" id="GO:0004364">
    <property type="term" value="F:glutathione transferase activity"/>
    <property type="evidence" value="ECO:0007669"/>
    <property type="project" value="UniProtKB-ARBA"/>
</dbReference>
<keyword evidence="4" id="KW-1185">Reference proteome</keyword>
<dbReference type="InterPro" id="IPR010987">
    <property type="entry name" value="Glutathione-S-Trfase_C-like"/>
</dbReference>
<organism evidence="3 4">
    <name type="scientific">Pristionchus entomophagus</name>
    <dbReference type="NCBI Taxonomy" id="358040"/>
    <lineage>
        <taxon>Eukaryota</taxon>
        <taxon>Metazoa</taxon>
        <taxon>Ecdysozoa</taxon>
        <taxon>Nematoda</taxon>
        <taxon>Chromadorea</taxon>
        <taxon>Rhabditida</taxon>
        <taxon>Rhabditina</taxon>
        <taxon>Diplogasteromorpha</taxon>
        <taxon>Diplogasteroidea</taxon>
        <taxon>Neodiplogasteridae</taxon>
        <taxon>Pristionchus</taxon>
    </lineage>
</organism>
<gene>
    <name evidence="3" type="ORF">PENTCL1PPCAC_9190</name>
</gene>
<name>A0AAV5T3U4_9BILA</name>
<dbReference type="Pfam" id="PF14497">
    <property type="entry name" value="GST_C_3"/>
    <property type="match status" value="1"/>
</dbReference>
<dbReference type="SFLD" id="SFLDG01205">
    <property type="entry name" value="AMPS.1"/>
    <property type="match status" value="1"/>
</dbReference>
<proteinExistence type="predicted"/>
<evidence type="ECO:0000259" key="1">
    <source>
        <dbReference type="PROSITE" id="PS50404"/>
    </source>
</evidence>
<comment type="caution">
    <text evidence="3">The sequence shown here is derived from an EMBL/GenBank/DDBJ whole genome shotgun (WGS) entry which is preliminary data.</text>
</comment>
<dbReference type="InterPro" id="IPR040079">
    <property type="entry name" value="Glutathione_S-Trfase"/>
</dbReference>
<dbReference type="GO" id="GO:0006749">
    <property type="term" value="P:glutathione metabolic process"/>
    <property type="evidence" value="ECO:0007669"/>
    <property type="project" value="TreeGrafter"/>
</dbReference>
<dbReference type="InterPro" id="IPR004046">
    <property type="entry name" value="GST_C"/>
</dbReference>
<dbReference type="Proteomes" id="UP001432027">
    <property type="component" value="Unassembled WGS sequence"/>
</dbReference>
<sequence length="212" mass="23864">MPHYKLTYFDVRARGECIRMMFAIGGVPLEEKRVQLQDWEGLIKSKATPFDALPMLEVDGVKIAQTLAILRFIARETSFAGHDTITSALADSLADQYADFVMAWMPWHMVNVGFAPGDKDALYDSIYVPARAKHLPYFEAALKNSTTGWFANTAELTHADVFIASGLEWLMALDKNADTIFAEFPLLGAHSKKFFAHPKLQKYLAERPDARF</sequence>
<dbReference type="PANTHER" id="PTHR11571">
    <property type="entry name" value="GLUTATHIONE S-TRANSFERASE"/>
    <property type="match status" value="1"/>
</dbReference>
<dbReference type="CDD" id="cd03039">
    <property type="entry name" value="GST_N_Sigma_like"/>
    <property type="match status" value="1"/>
</dbReference>
<dbReference type="SUPFAM" id="SSF47616">
    <property type="entry name" value="GST C-terminal domain-like"/>
    <property type="match status" value="1"/>
</dbReference>
<dbReference type="Gene3D" id="3.40.30.10">
    <property type="entry name" value="Glutaredoxin"/>
    <property type="match status" value="1"/>
</dbReference>
<dbReference type="Gene3D" id="1.20.1050.10">
    <property type="match status" value="1"/>
</dbReference>
<dbReference type="FunFam" id="1.20.1050.10:FF:000056">
    <property type="entry name" value="Glutathione S-transferase"/>
    <property type="match status" value="1"/>
</dbReference>
<dbReference type="PANTHER" id="PTHR11571:SF256">
    <property type="entry name" value="GST C-TERMINAL DOMAIN-CONTAINING PROTEIN-RELATED"/>
    <property type="match status" value="1"/>
</dbReference>
<feature type="domain" description="GST C-terminal" evidence="2">
    <location>
        <begin position="83"/>
        <end position="212"/>
    </location>
</feature>
<dbReference type="PROSITE" id="PS50404">
    <property type="entry name" value="GST_NTER"/>
    <property type="match status" value="1"/>
</dbReference>
<evidence type="ECO:0000313" key="4">
    <source>
        <dbReference type="Proteomes" id="UP001432027"/>
    </source>
</evidence>
<dbReference type="CDD" id="cd03192">
    <property type="entry name" value="GST_C_Sigma_like"/>
    <property type="match status" value="1"/>
</dbReference>
<evidence type="ECO:0008006" key="5">
    <source>
        <dbReference type="Google" id="ProtNLM"/>
    </source>
</evidence>
<evidence type="ECO:0000313" key="3">
    <source>
        <dbReference type="EMBL" id="GMS87015.1"/>
    </source>
</evidence>
<evidence type="ECO:0000259" key="2">
    <source>
        <dbReference type="PROSITE" id="PS50405"/>
    </source>
</evidence>
<dbReference type="SUPFAM" id="SSF52833">
    <property type="entry name" value="Thioredoxin-like"/>
    <property type="match status" value="1"/>
</dbReference>
<protein>
    <recommendedName>
        <fullName evidence="5">Glutathione S-transferase</fullName>
    </recommendedName>
</protein>
<accession>A0AAV5T3U4</accession>
<dbReference type="InterPro" id="IPR036282">
    <property type="entry name" value="Glutathione-S-Trfase_C_sf"/>
</dbReference>
<dbReference type="SFLD" id="SFLDG00363">
    <property type="entry name" value="AMPS_(cytGST):_Alpha-__Mu-__Pi"/>
    <property type="match status" value="1"/>
</dbReference>
<dbReference type="PROSITE" id="PS50405">
    <property type="entry name" value="GST_CTER"/>
    <property type="match status" value="1"/>
</dbReference>
<dbReference type="FunFam" id="3.40.30.10:FF:000258">
    <property type="entry name" value="Glutathione S-transferase"/>
    <property type="match status" value="1"/>
</dbReference>
<dbReference type="EMBL" id="BTSX01000002">
    <property type="protein sequence ID" value="GMS87015.1"/>
    <property type="molecule type" value="Genomic_DNA"/>
</dbReference>
<dbReference type="Pfam" id="PF02798">
    <property type="entry name" value="GST_N"/>
    <property type="match status" value="1"/>
</dbReference>
<dbReference type="AlphaFoldDB" id="A0AAV5T3U4"/>
<feature type="domain" description="GST N-terminal" evidence="1">
    <location>
        <begin position="2"/>
        <end position="81"/>
    </location>
</feature>
<dbReference type="InterPro" id="IPR004045">
    <property type="entry name" value="Glutathione_S-Trfase_N"/>
</dbReference>
<dbReference type="SFLD" id="SFLDS00019">
    <property type="entry name" value="Glutathione_Transferase_(cytos"/>
    <property type="match status" value="1"/>
</dbReference>